<evidence type="ECO:0000313" key="3">
    <source>
        <dbReference type="Proteomes" id="UP000435036"/>
    </source>
</evidence>
<dbReference type="EMBL" id="WSQA01000003">
    <property type="protein sequence ID" value="MVZ61526.1"/>
    <property type="molecule type" value="Genomic_DNA"/>
</dbReference>
<sequence length="201" mass="22935">MNKILLIVILLAVLLYFLSRRIMMRSKTSTGVQRSNKQGYYLIDLPAQVAGKAIKSTMYSAGIGAVLLVITVLLAIKIKILFFLLPISFYLIGQLFLLNNHMKYAKNQRIWYNPQSKDVWVEWLSGNQVHFKLDSDLKSLKAVKAVQKNQGMLYGYYELGLAEGAIFIPFLMEESQLNQRFFQDLKLQANASSKSSLFPMI</sequence>
<protein>
    <submittedName>
        <fullName evidence="2">Uncharacterized protein</fullName>
    </submittedName>
</protein>
<dbReference type="OrthoDB" id="705613at2"/>
<gene>
    <name evidence="2" type="ORF">GQF63_05785</name>
</gene>
<organism evidence="2 3">
    <name type="scientific">Sphingobacterium humi</name>
    <dbReference type="NCBI Taxonomy" id="1796905"/>
    <lineage>
        <taxon>Bacteria</taxon>
        <taxon>Pseudomonadati</taxon>
        <taxon>Bacteroidota</taxon>
        <taxon>Sphingobacteriia</taxon>
        <taxon>Sphingobacteriales</taxon>
        <taxon>Sphingobacteriaceae</taxon>
        <taxon>Sphingobacterium</taxon>
    </lineage>
</organism>
<feature type="transmembrane region" description="Helical" evidence="1">
    <location>
        <begin position="58"/>
        <end position="76"/>
    </location>
</feature>
<keyword evidence="1" id="KW-1133">Transmembrane helix</keyword>
<dbReference type="Proteomes" id="UP000435036">
    <property type="component" value="Unassembled WGS sequence"/>
</dbReference>
<feature type="transmembrane region" description="Helical" evidence="1">
    <location>
        <begin position="81"/>
        <end position="98"/>
    </location>
</feature>
<accession>A0A6N8KWR9</accession>
<evidence type="ECO:0000256" key="1">
    <source>
        <dbReference type="SAM" id="Phobius"/>
    </source>
</evidence>
<name>A0A6N8KWR9_9SPHI</name>
<keyword evidence="3" id="KW-1185">Reference proteome</keyword>
<keyword evidence="1" id="KW-0812">Transmembrane</keyword>
<dbReference type="AlphaFoldDB" id="A0A6N8KWR9"/>
<proteinExistence type="predicted"/>
<evidence type="ECO:0000313" key="2">
    <source>
        <dbReference type="EMBL" id="MVZ61526.1"/>
    </source>
</evidence>
<reference evidence="2 3" key="1">
    <citation type="submission" date="2019-12" db="EMBL/GenBank/DDBJ databases">
        <authorList>
            <person name="Dong K."/>
        </authorList>
    </citation>
    <scope>NUCLEOTIDE SEQUENCE [LARGE SCALE GENOMIC DNA]</scope>
    <source>
        <strain evidence="2 3">JCM 31225</strain>
    </source>
</reference>
<comment type="caution">
    <text evidence="2">The sequence shown here is derived from an EMBL/GenBank/DDBJ whole genome shotgun (WGS) entry which is preliminary data.</text>
</comment>
<keyword evidence="1" id="KW-0472">Membrane</keyword>
<dbReference type="RefSeq" id="WP_160368193.1">
    <property type="nucleotide sequence ID" value="NZ_WSQA01000003.1"/>
</dbReference>